<sequence>MTGTGLLYLLITIVVFWAANRLYRKTGKAYLSPLVVAPVLLIAGLFFTGTPVEAYNAGTKPLTDLLQPATVAFAIPLYRQFKLLRKHAIVLVAGVLCGSVVAVLTSVLPAGWIHASPQMIESVAPRSITTPIAMEVSRSLGGIPSVTAVFVVVTGICGSVIGPLVIRSLRIRSGISRGLLLGMGAHGAGTSKAHELGSEEGAIASVAMILAALFSLGLIQPIMAPFL</sequence>
<dbReference type="PANTHER" id="PTHR30249:SF3">
    <property type="entry name" value="MUREIN HYDROLASE EXPORT REGULATOR"/>
    <property type="match status" value="1"/>
</dbReference>
<dbReference type="Pfam" id="PF04172">
    <property type="entry name" value="LrgB"/>
    <property type="match status" value="1"/>
</dbReference>
<dbReference type="Proteomes" id="UP000288943">
    <property type="component" value="Chromosome"/>
</dbReference>
<evidence type="ECO:0000256" key="2">
    <source>
        <dbReference type="ARBA" id="ARBA00022692"/>
    </source>
</evidence>
<comment type="subcellular location">
    <subcellularLocation>
        <location evidence="1">Membrane</location>
        <topology evidence="1">Multi-pass membrane protein</topology>
    </subcellularLocation>
</comment>
<gene>
    <name evidence="6" type="ORF">M5X16_17390</name>
    <name evidence="7" type="ORF">PC41400_24850</name>
</gene>
<protein>
    <submittedName>
        <fullName evidence="7">LrgB family protein</fullName>
    </submittedName>
</protein>
<evidence type="ECO:0000313" key="7">
    <source>
        <dbReference type="EMBL" id="QAV20734.1"/>
    </source>
</evidence>
<keyword evidence="9" id="KW-1185">Reference proteome</keyword>
<evidence type="ECO:0000256" key="5">
    <source>
        <dbReference type="SAM" id="Phobius"/>
    </source>
</evidence>
<keyword evidence="2 5" id="KW-0812">Transmembrane</keyword>
<dbReference type="RefSeq" id="WP_042230585.1">
    <property type="nucleotide sequence ID" value="NZ_BQWH01000003.1"/>
</dbReference>
<reference evidence="7 8" key="1">
    <citation type="submission" date="2018-01" db="EMBL/GenBank/DDBJ databases">
        <title>The whole genome sequencing and assembly of Paenibacillus chitinolyticus KCCM 41400 strain.</title>
        <authorList>
            <person name="Kim J.-Y."/>
            <person name="Park M.-K."/>
            <person name="Lee Y.-J."/>
            <person name="Yi H."/>
            <person name="Bahn Y.-S."/>
            <person name="Kim J.F."/>
            <person name="Lee D.-W."/>
        </authorList>
    </citation>
    <scope>NUCLEOTIDE SEQUENCE [LARGE SCALE GENOMIC DNA]</scope>
    <source>
        <strain evidence="7 8">KCCM 41400</strain>
    </source>
</reference>
<keyword evidence="3 5" id="KW-1133">Transmembrane helix</keyword>
<feature type="transmembrane region" description="Helical" evidence="5">
    <location>
        <begin position="90"/>
        <end position="113"/>
    </location>
</feature>
<evidence type="ECO:0000313" key="9">
    <source>
        <dbReference type="Proteomes" id="UP001527202"/>
    </source>
</evidence>
<reference evidence="6 9" key="2">
    <citation type="submission" date="2022-05" db="EMBL/GenBank/DDBJ databases">
        <title>Genome Sequencing of Bee-Associated Microbes.</title>
        <authorList>
            <person name="Dunlap C."/>
        </authorList>
    </citation>
    <scope>NUCLEOTIDE SEQUENCE [LARGE SCALE GENOMIC DNA]</scope>
    <source>
        <strain evidence="6 9">NRRL B-23120</strain>
    </source>
</reference>
<keyword evidence="4 5" id="KW-0472">Membrane</keyword>
<dbReference type="InterPro" id="IPR007300">
    <property type="entry name" value="CidB/LrgB"/>
</dbReference>
<organism evidence="7 8">
    <name type="scientific">Paenibacillus chitinolyticus</name>
    <dbReference type="NCBI Taxonomy" id="79263"/>
    <lineage>
        <taxon>Bacteria</taxon>
        <taxon>Bacillati</taxon>
        <taxon>Bacillota</taxon>
        <taxon>Bacilli</taxon>
        <taxon>Bacillales</taxon>
        <taxon>Paenibacillaceae</taxon>
        <taxon>Paenibacillus</taxon>
    </lineage>
</organism>
<dbReference type="KEGG" id="pchi:PC41400_24850"/>
<accession>A0A410X293</accession>
<proteinExistence type="predicted"/>
<evidence type="ECO:0000256" key="3">
    <source>
        <dbReference type="ARBA" id="ARBA00022989"/>
    </source>
</evidence>
<dbReference type="AlphaFoldDB" id="A0A410X293"/>
<evidence type="ECO:0000256" key="1">
    <source>
        <dbReference type="ARBA" id="ARBA00004141"/>
    </source>
</evidence>
<feature type="transmembrane region" description="Helical" evidence="5">
    <location>
        <begin position="6"/>
        <end position="23"/>
    </location>
</feature>
<evidence type="ECO:0000313" key="8">
    <source>
        <dbReference type="Proteomes" id="UP000288943"/>
    </source>
</evidence>
<feature type="transmembrane region" description="Helical" evidence="5">
    <location>
        <begin position="202"/>
        <end position="223"/>
    </location>
</feature>
<dbReference type="Proteomes" id="UP001527202">
    <property type="component" value="Unassembled WGS sequence"/>
</dbReference>
<evidence type="ECO:0000313" key="6">
    <source>
        <dbReference type="EMBL" id="MCY9597539.1"/>
    </source>
</evidence>
<dbReference type="GeneID" id="95378026"/>
<dbReference type="PANTHER" id="PTHR30249">
    <property type="entry name" value="PUTATIVE SEROTONIN TRANSPORTER"/>
    <property type="match status" value="1"/>
</dbReference>
<name>A0A410X293_9BACL</name>
<dbReference type="EMBL" id="JAMDMJ010000022">
    <property type="protein sequence ID" value="MCY9597539.1"/>
    <property type="molecule type" value="Genomic_DNA"/>
</dbReference>
<dbReference type="GO" id="GO:0016020">
    <property type="term" value="C:membrane"/>
    <property type="evidence" value="ECO:0007669"/>
    <property type="project" value="UniProtKB-SubCell"/>
</dbReference>
<feature type="transmembrane region" description="Helical" evidence="5">
    <location>
        <begin position="61"/>
        <end position="78"/>
    </location>
</feature>
<dbReference type="EMBL" id="CP026520">
    <property type="protein sequence ID" value="QAV20734.1"/>
    <property type="molecule type" value="Genomic_DNA"/>
</dbReference>
<dbReference type="OrthoDB" id="9811701at2"/>
<feature type="transmembrane region" description="Helical" evidence="5">
    <location>
        <begin position="143"/>
        <end position="166"/>
    </location>
</feature>
<evidence type="ECO:0000256" key="4">
    <source>
        <dbReference type="ARBA" id="ARBA00023136"/>
    </source>
</evidence>
<feature type="transmembrane region" description="Helical" evidence="5">
    <location>
        <begin position="30"/>
        <end position="49"/>
    </location>
</feature>